<dbReference type="InterPro" id="IPR015931">
    <property type="entry name" value="Acnase/IPM_dHydase_lsu_aba_1/3"/>
</dbReference>
<dbReference type="Gene3D" id="3.30.499.10">
    <property type="entry name" value="Aconitase, domain 3"/>
    <property type="match status" value="2"/>
</dbReference>
<dbReference type="GO" id="GO:0016829">
    <property type="term" value="F:lyase activity"/>
    <property type="evidence" value="ECO:0007669"/>
    <property type="project" value="UniProtKB-KW"/>
</dbReference>
<dbReference type="OrthoDB" id="419183at2759"/>
<comment type="similarity">
    <text evidence="1">Belongs to the aconitase/IPM isomerase family.</text>
</comment>
<protein>
    <submittedName>
        <fullName evidence="8">Putative aconitate hydratase</fullName>
    </submittedName>
</protein>
<dbReference type="GO" id="GO:0046872">
    <property type="term" value="F:metal ion binding"/>
    <property type="evidence" value="ECO:0007669"/>
    <property type="project" value="UniProtKB-KW"/>
</dbReference>
<dbReference type="InterPro" id="IPR000573">
    <property type="entry name" value="AconitaseA/IPMdHydase_ssu_swvl"/>
</dbReference>
<dbReference type="Proteomes" id="UP000431533">
    <property type="component" value="Unassembled WGS sequence"/>
</dbReference>
<keyword evidence="2" id="KW-0479">Metal-binding</keyword>
<dbReference type="InterPro" id="IPR050067">
    <property type="entry name" value="IPM_dehydratase_rel_enz"/>
</dbReference>
<evidence type="ECO:0000256" key="2">
    <source>
        <dbReference type="ARBA" id="ARBA00022723"/>
    </source>
</evidence>
<dbReference type="InterPro" id="IPR036008">
    <property type="entry name" value="Aconitase_4Fe-4S_dom"/>
</dbReference>
<dbReference type="EMBL" id="QGMH01000293">
    <property type="protein sequence ID" value="TVY22292.1"/>
    <property type="molecule type" value="Genomic_DNA"/>
</dbReference>
<dbReference type="InterPro" id="IPR033940">
    <property type="entry name" value="IPMI_Swivel"/>
</dbReference>
<proteinExistence type="inferred from homology"/>
<dbReference type="Pfam" id="PF00330">
    <property type="entry name" value="Aconitase"/>
    <property type="match status" value="1"/>
</dbReference>
<dbReference type="AlphaFoldDB" id="A0A8H8QT46"/>
<name>A0A8H8QT46_9HELO</name>
<dbReference type="SUPFAM" id="SSF52016">
    <property type="entry name" value="LeuD/IlvD-like"/>
    <property type="match status" value="1"/>
</dbReference>
<organism evidence="8 9">
    <name type="scientific">Lachnellula hyalina</name>
    <dbReference type="NCBI Taxonomy" id="1316788"/>
    <lineage>
        <taxon>Eukaryota</taxon>
        <taxon>Fungi</taxon>
        <taxon>Dikarya</taxon>
        <taxon>Ascomycota</taxon>
        <taxon>Pezizomycotina</taxon>
        <taxon>Leotiomycetes</taxon>
        <taxon>Helotiales</taxon>
        <taxon>Lachnaceae</taxon>
        <taxon>Lachnellula</taxon>
    </lineage>
</organism>
<dbReference type="Pfam" id="PF00694">
    <property type="entry name" value="Aconitase_C"/>
    <property type="match status" value="1"/>
</dbReference>
<keyword evidence="4" id="KW-0411">Iron-sulfur</keyword>
<evidence type="ECO:0000259" key="7">
    <source>
        <dbReference type="Pfam" id="PF00694"/>
    </source>
</evidence>
<dbReference type="InterPro" id="IPR015928">
    <property type="entry name" value="Aconitase/3IPM_dehydase_swvl"/>
</dbReference>
<gene>
    <name evidence="8" type="primary">acoC_0</name>
    <name evidence="8" type="ORF">LHYA1_G008877</name>
</gene>
<comment type="caution">
    <text evidence="8">The sequence shown here is derived from an EMBL/GenBank/DDBJ whole genome shotgun (WGS) entry which is preliminary data.</text>
</comment>
<sequence>MTSDSLFQIAVTDNDEGHVLGNTFLTQVSGLLKQIRGVNIAVVNSNTPSQFSIPASGSIFQVLSTLCTALSTTSRHREAETFKYVLAKCMDSKAFGGLGFSKQSIVEEEDRSNALFLVEVWLEALNSQDRVNDSPSTIATKSHRTKPMTLSEKIFAHHTIGGCPVEGLKAGDVVRVSIDWVIASELTWTYMYRTMEEIGAEKIWRNDRFWLAGDHVVDPRVYKQPKVKALIQAVEKANKDYKMTDYQGLNYTIMHTEFVRERVEPGMLILGADSHTCSSGAVGCLAIGLGAGDVGMGLVTGETWMKIPECILITFTGKPAFGMGGKDVILYILKELKRNTVAADRIVEFSGDGLKYLSCDARFAIANMCAELGAVSGIFAADEITYDYVSRRRQKTHRSHSLYFQADAEAVYAGKYTIDLSKIESFIALYPAPDNVVPVSEKKDMHLDGVFIGACTTTEEDLVLAALVLQVGLKKGLPQAKGRKHVAPGSLPIVEKLRSLGLLEVYEAAGFTRSPPGCSFCVGMGSDKAGEGETWLSSQNRNFKHRMGKNALGSITSAIVVAASSFSMTVTDPASFLADMDVDFFRSYRSLSESILKPVLYVEPHTGPLELPSANPVQAIPKRTEEFRPLEKISSKIVVLGDFIDTDAIAPSEFLVGPVPDEELGLHCLQYTHPDFREKVKNGQRIVVAGKAFGCGSSRQHAVGCLSGAGVQAVIARSFSFIYGRNQPTLGLLGITISDEAFFTAATENADIEIDVPKRKIFVSGQEFGFVLADMEYRLTMNKGMNEAYKKFGTAIWEKLTEKSIESNIDLGGVEQEMQPLDNRLKW</sequence>
<dbReference type="GeneID" id="41989075"/>
<evidence type="ECO:0000256" key="5">
    <source>
        <dbReference type="ARBA" id="ARBA00023239"/>
    </source>
</evidence>
<dbReference type="PANTHER" id="PTHR43822">
    <property type="entry name" value="HOMOACONITASE, MITOCHONDRIAL-RELATED"/>
    <property type="match status" value="1"/>
</dbReference>
<dbReference type="RefSeq" id="XP_031001080.1">
    <property type="nucleotide sequence ID" value="XM_031153794.1"/>
</dbReference>
<dbReference type="InterPro" id="IPR001030">
    <property type="entry name" value="Acoase/IPM_deHydtase_lsu_aba"/>
</dbReference>
<keyword evidence="9" id="KW-1185">Reference proteome</keyword>
<evidence type="ECO:0000259" key="6">
    <source>
        <dbReference type="Pfam" id="PF00330"/>
    </source>
</evidence>
<dbReference type="GO" id="GO:0170034">
    <property type="term" value="P:L-amino acid biosynthetic process"/>
    <property type="evidence" value="ECO:0007669"/>
    <property type="project" value="UniProtKB-ARBA"/>
</dbReference>
<dbReference type="GO" id="GO:0051536">
    <property type="term" value="F:iron-sulfur cluster binding"/>
    <property type="evidence" value="ECO:0007669"/>
    <property type="project" value="UniProtKB-KW"/>
</dbReference>
<dbReference type="Gene3D" id="3.20.19.10">
    <property type="entry name" value="Aconitase, domain 4"/>
    <property type="match status" value="1"/>
</dbReference>
<evidence type="ECO:0000256" key="1">
    <source>
        <dbReference type="ARBA" id="ARBA00007185"/>
    </source>
</evidence>
<dbReference type="CDD" id="cd01577">
    <property type="entry name" value="IPMI_Swivel"/>
    <property type="match status" value="1"/>
</dbReference>
<accession>A0A8H8QT46</accession>
<evidence type="ECO:0000256" key="3">
    <source>
        <dbReference type="ARBA" id="ARBA00023004"/>
    </source>
</evidence>
<evidence type="ECO:0000313" key="8">
    <source>
        <dbReference type="EMBL" id="TVY22292.1"/>
    </source>
</evidence>
<feature type="domain" description="Aconitase/3-isopropylmalate dehydratase large subunit alpha/beta/alpha" evidence="6">
    <location>
        <begin position="178"/>
        <end position="566"/>
    </location>
</feature>
<reference evidence="8 9" key="1">
    <citation type="submission" date="2018-05" db="EMBL/GenBank/DDBJ databases">
        <title>Genome sequencing and assembly of the regulated plant pathogen Lachnellula willkommii and related sister species for the development of diagnostic species identification markers.</title>
        <authorList>
            <person name="Giroux E."/>
            <person name="Bilodeau G."/>
        </authorList>
    </citation>
    <scope>NUCLEOTIDE SEQUENCE [LARGE SCALE GENOMIC DNA]</scope>
    <source>
        <strain evidence="8 9">CBS 185.66</strain>
    </source>
</reference>
<evidence type="ECO:0000313" key="9">
    <source>
        <dbReference type="Proteomes" id="UP000431533"/>
    </source>
</evidence>
<dbReference type="PRINTS" id="PR00415">
    <property type="entry name" value="ACONITASE"/>
</dbReference>
<feature type="domain" description="Aconitase A/isopropylmalate dehydratase small subunit swivel" evidence="7">
    <location>
        <begin position="677"/>
        <end position="739"/>
    </location>
</feature>
<dbReference type="SUPFAM" id="SSF53732">
    <property type="entry name" value="Aconitase iron-sulfur domain"/>
    <property type="match status" value="1"/>
</dbReference>
<dbReference type="GO" id="GO:0170038">
    <property type="term" value="P:proteinogenic amino acid biosynthetic process"/>
    <property type="evidence" value="ECO:0007669"/>
    <property type="project" value="UniProtKB-ARBA"/>
</dbReference>
<keyword evidence="3" id="KW-0408">Iron</keyword>
<dbReference type="PANTHER" id="PTHR43822:SF2">
    <property type="entry name" value="HOMOACONITASE, MITOCHONDRIAL"/>
    <property type="match status" value="1"/>
</dbReference>
<keyword evidence="5" id="KW-0456">Lyase</keyword>
<evidence type="ECO:0000256" key="4">
    <source>
        <dbReference type="ARBA" id="ARBA00023014"/>
    </source>
</evidence>